<evidence type="ECO:0000313" key="2">
    <source>
        <dbReference type="EMBL" id="AZQ55591.1"/>
    </source>
</evidence>
<feature type="compositionally biased region" description="Basic residues" evidence="1">
    <location>
        <begin position="18"/>
        <end position="30"/>
    </location>
</feature>
<protein>
    <submittedName>
        <fullName evidence="2">Uncharacterized protein</fullName>
    </submittedName>
</protein>
<name>A0A3Q9FE10_9BURK</name>
<evidence type="ECO:0000313" key="3">
    <source>
        <dbReference type="Proteomes" id="UP000277191"/>
    </source>
</evidence>
<dbReference type="EMBL" id="CP034547">
    <property type="protein sequence ID" value="AZQ55591.1"/>
    <property type="molecule type" value="Genomic_DNA"/>
</dbReference>
<accession>A0A3Q9FE10</accession>
<evidence type="ECO:0000256" key="1">
    <source>
        <dbReference type="SAM" id="MobiDB-lite"/>
    </source>
</evidence>
<reference evidence="2 3" key="1">
    <citation type="submission" date="2018-12" db="EMBL/GenBank/DDBJ databases">
        <title>Cadmium resistance mechanism in endophytic bacteria Burkholderia cenocepacia YG-3.</title>
        <authorList>
            <person name="Zhang X."/>
            <person name="Wang X."/>
            <person name="Zhu Y."/>
        </authorList>
    </citation>
    <scope>NUCLEOTIDE SEQUENCE [LARGE SCALE GENOMIC DNA]</scope>
    <source>
        <strain evidence="2 3">YG-3</strain>
    </source>
</reference>
<gene>
    <name evidence="2" type="ORF">D5R55_32730</name>
</gene>
<dbReference type="SUPFAM" id="SSF74653">
    <property type="entry name" value="TolA/TonB C-terminal domain"/>
    <property type="match status" value="1"/>
</dbReference>
<feature type="region of interest" description="Disordered" evidence="1">
    <location>
        <begin position="1"/>
        <end position="31"/>
    </location>
</feature>
<sequence length="88" mass="9427">MRRGVRRLTADVAPPGRRQGRTRHRARRTGNRCGGRVVAAHVMTGTGYPRLDAAARVAVLASRCAAHGENGAPSPLRARVSITFNLDA</sequence>
<dbReference type="Proteomes" id="UP000277191">
    <property type="component" value="Chromosome 3"/>
</dbReference>
<dbReference type="AlphaFoldDB" id="A0A3Q9FE10"/>
<organism evidence="2 3">
    <name type="scientific">Burkholderia cenocepacia</name>
    <dbReference type="NCBI Taxonomy" id="95486"/>
    <lineage>
        <taxon>Bacteria</taxon>
        <taxon>Pseudomonadati</taxon>
        <taxon>Pseudomonadota</taxon>
        <taxon>Betaproteobacteria</taxon>
        <taxon>Burkholderiales</taxon>
        <taxon>Burkholderiaceae</taxon>
        <taxon>Burkholderia</taxon>
        <taxon>Burkholderia cepacia complex</taxon>
    </lineage>
</organism>
<dbReference type="Gene3D" id="3.30.1150.10">
    <property type="match status" value="1"/>
</dbReference>
<proteinExistence type="predicted"/>